<organism evidence="2 3">
    <name type="scientific">Salibaculum griseiflavum</name>
    <dbReference type="NCBI Taxonomy" id="1914409"/>
    <lineage>
        <taxon>Bacteria</taxon>
        <taxon>Pseudomonadati</taxon>
        <taxon>Pseudomonadota</taxon>
        <taxon>Alphaproteobacteria</taxon>
        <taxon>Rhodobacterales</taxon>
        <taxon>Roseobacteraceae</taxon>
        <taxon>Salibaculum</taxon>
    </lineage>
</organism>
<proteinExistence type="predicted"/>
<gene>
    <name evidence="2" type="ORF">DFK10_14315</name>
</gene>
<reference evidence="3" key="1">
    <citation type="submission" date="2018-05" db="EMBL/GenBank/DDBJ databases">
        <authorList>
            <person name="Du Z."/>
            <person name="Wang X."/>
        </authorList>
    </citation>
    <scope>NUCLEOTIDE SEQUENCE [LARGE SCALE GENOMIC DNA]</scope>
    <source>
        <strain evidence="3">WDS4C29</strain>
    </source>
</reference>
<evidence type="ECO:0000313" key="3">
    <source>
        <dbReference type="Proteomes" id="UP000245293"/>
    </source>
</evidence>
<comment type="caution">
    <text evidence="2">The sequence shown here is derived from an EMBL/GenBank/DDBJ whole genome shotgun (WGS) entry which is preliminary data.</text>
</comment>
<dbReference type="EMBL" id="QETF01000020">
    <property type="protein sequence ID" value="PWG15954.1"/>
    <property type="molecule type" value="Genomic_DNA"/>
</dbReference>
<sequence length="338" mass="37323">MSFEHKMSVSMPTWVPEHVRHYLLHTVYGQSIRALARRADCHASTIMRQVRKVEQRREDPLMDEALRVLASDGSGGAAAVSNLEQLQALRRLAEPTALLAVAPDMGRGVIVRDGAEAGQDLAEPLDLRVARALVVRDFLDPGSPKGRVVRYRISGTGRAALRDLIARSENRAREMAEAPTPFAHAKSMDEATPLRSTRLAAADSPVRALARRKDKFGEPFLTPAMVHAAERLREDFEVAHIGQRVSQDWQAMMTGPRSGRGGQGSRMDVKARLERAFEALGPGLAEVVYRTCCLLDGLEQTEQSMGWSARSGKIVLRIALARLVEHYRQSGQLGSRYS</sequence>
<protein>
    <recommendedName>
        <fullName evidence="1">DUF6456 domain-containing protein</fullName>
    </recommendedName>
</protein>
<feature type="domain" description="DUF6456" evidence="1">
    <location>
        <begin position="198"/>
        <end position="329"/>
    </location>
</feature>
<dbReference type="AlphaFoldDB" id="A0A2V1P285"/>
<dbReference type="OrthoDB" id="7476630at2"/>
<dbReference type="Pfam" id="PF20057">
    <property type="entry name" value="DUF6456"/>
    <property type="match status" value="1"/>
</dbReference>
<dbReference type="InterPro" id="IPR045599">
    <property type="entry name" value="DUF6456"/>
</dbReference>
<keyword evidence="3" id="KW-1185">Reference proteome</keyword>
<dbReference type="Proteomes" id="UP000245293">
    <property type="component" value="Unassembled WGS sequence"/>
</dbReference>
<dbReference type="RefSeq" id="WP_109389717.1">
    <property type="nucleotide sequence ID" value="NZ_QETF01000020.1"/>
</dbReference>
<accession>A0A2V1P285</accession>
<evidence type="ECO:0000259" key="1">
    <source>
        <dbReference type="Pfam" id="PF20057"/>
    </source>
</evidence>
<evidence type="ECO:0000313" key="2">
    <source>
        <dbReference type="EMBL" id="PWG15954.1"/>
    </source>
</evidence>
<name>A0A2V1P285_9RHOB</name>